<dbReference type="AlphaFoldDB" id="A0A448WIA7"/>
<accession>A0A448WIA7</accession>
<feature type="region of interest" description="Disordered" evidence="1">
    <location>
        <begin position="77"/>
        <end position="238"/>
    </location>
</feature>
<feature type="region of interest" description="Disordered" evidence="1">
    <location>
        <begin position="359"/>
        <end position="398"/>
    </location>
</feature>
<feature type="compositionally biased region" description="Low complexity" evidence="1">
    <location>
        <begin position="212"/>
        <end position="223"/>
    </location>
</feature>
<organism evidence="2 3">
    <name type="scientific">Protopolystoma xenopodis</name>
    <dbReference type="NCBI Taxonomy" id="117903"/>
    <lineage>
        <taxon>Eukaryota</taxon>
        <taxon>Metazoa</taxon>
        <taxon>Spiralia</taxon>
        <taxon>Lophotrochozoa</taxon>
        <taxon>Platyhelminthes</taxon>
        <taxon>Monogenea</taxon>
        <taxon>Polyopisthocotylea</taxon>
        <taxon>Polystomatidea</taxon>
        <taxon>Polystomatidae</taxon>
        <taxon>Protopolystoma</taxon>
    </lineage>
</organism>
<sequence length="556" mass="59361">MSFGHFLKRLSSEVDTRAADDADEADEAGEAGFFVRPGRLLDTVVSNAKAGGGNLVADLTSRLDLSSRLGGLTRRASVDQPAAQPPHGPASAEAVGPARRSAVDVVQADPSPVTTTTTATVDTISHRLGRLTTQAEKEKEGEACCRPVRPPRGPNPNPFDEAAPRHQHQHQQQQQQQQPRRASDVRPASVQRPVKPPAPRLAPMLVRQATSPAAGPHHNAGAPLRPPPPPPQPIGGSLDLGHMFPADREEALRAELFASRRQPSTSTNANANANANVDANVVAEPIDLARLAPVISRAEVEEDIQRLTSLQCREIVSAVDTMIAVDIEEAGLFCLPGRRPGSRGSATPQGNVETAAAAELGRRAENNNNNNEDDGGDDEEEKNEEGESSASEYGESGARPVYAAEGWLEEAENEQIGHSLGKPEEEKAHESEAAVERGPEAEERGNFVAAFLADLLAGSLKLWTESVSAGVCEEEPEQKCALGPEGGRLKSHFGVEFASISGERVCDEGTRVGRSDQNVPSDSSRQPRTRLTSQVNSLTHPCMLSLYPKTMHFGKV</sequence>
<dbReference type="EMBL" id="CAAALY010014849">
    <property type="protein sequence ID" value="VEL12471.1"/>
    <property type="molecule type" value="Genomic_DNA"/>
</dbReference>
<feature type="compositionally biased region" description="Low complexity" evidence="1">
    <location>
        <begin position="108"/>
        <end position="123"/>
    </location>
</feature>
<evidence type="ECO:0000313" key="2">
    <source>
        <dbReference type="EMBL" id="VEL12471.1"/>
    </source>
</evidence>
<feature type="region of interest" description="Disordered" evidence="1">
    <location>
        <begin position="417"/>
        <end position="441"/>
    </location>
</feature>
<reference evidence="2" key="1">
    <citation type="submission" date="2018-11" db="EMBL/GenBank/DDBJ databases">
        <authorList>
            <consortium name="Pathogen Informatics"/>
        </authorList>
    </citation>
    <scope>NUCLEOTIDE SEQUENCE</scope>
</reference>
<protein>
    <submittedName>
        <fullName evidence="2">Uncharacterized protein</fullName>
    </submittedName>
</protein>
<feature type="compositionally biased region" description="Low complexity" evidence="1">
    <location>
        <begin position="388"/>
        <end position="398"/>
    </location>
</feature>
<feature type="compositionally biased region" description="Acidic residues" evidence="1">
    <location>
        <begin position="371"/>
        <end position="387"/>
    </location>
</feature>
<name>A0A448WIA7_9PLAT</name>
<dbReference type="Proteomes" id="UP000784294">
    <property type="component" value="Unassembled WGS sequence"/>
</dbReference>
<feature type="compositionally biased region" description="Basic and acidic residues" evidence="1">
    <location>
        <begin position="421"/>
        <end position="441"/>
    </location>
</feature>
<keyword evidence="3" id="KW-1185">Reference proteome</keyword>
<evidence type="ECO:0000256" key="1">
    <source>
        <dbReference type="SAM" id="MobiDB-lite"/>
    </source>
</evidence>
<comment type="caution">
    <text evidence="2">The sequence shown here is derived from an EMBL/GenBank/DDBJ whole genome shotgun (WGS) entry which is preliminary data.</text>
</comment>
<evidence type="ECO:0000313" key="3">
    <source>
        <dbReference type="Proteomes" id="UP000784294"/>
    </source>
</evidence>
<proteinExistence type="predicted"/>
<feature type="compositionally biased region" description="Polar residues" evidence="1">
    <location>
        <begin position="515"/>
        <end position="532"/>
    </location>
</feature>
<feature type="compositionally biased region" description="Pro residues" evidence="1">
    <location>
        <begin position="224"/>
        <end position="233"/>
    </location>
</feature>
<gene>
    <name evidence="2" type="ORF">PXEA_LOCUS5911</name>
</gene>
<feature type="region of interest" description="Disordered" evidence="1">
    <location>
        <begin position="508"/>
        <end position="532"/>
    </location>
</feature>
<feature type="compositionally biased region" description="Pro residues" evidence="1">
    <location>
        <begin position="148"/>
        <end position="157"/>
    </location>
</feature>